<evidence type="ECO:0000256" key="2">
    <source>
        <dbReference type="SAM" id="MobiDB-lite"/>
    </source>
</evidence>
<accession>B2KC05</accession>
<dbReference type="AlphaFoldDB" id="B2KC05"/>
<evidence type="ECO:0000256" key="1">
    <source>
        <dbReference type="SAM" id="Coils"/>
    </source>
</evidence>
<keyword evidence="4" id="KW-1185">Reference proteome</keyword>
<reference evidence="3 4" key="1">
    <citation type="journal article" date="2009" name="Appl. Environ. Microbiol.">
        <title>Genomic analysis of 'Elusimicrobium minutum,' the first cultivated representative of the phylum 'Elusimicrobia' (formerly termite group 1).</title>
        <authorList>
            <person name="Herlemann D.P.R."/>
            <person name="Geissinger O."/>
            <person name="Ikeda-Ohtsubo W."/>
            <person name="Kunin V."/>
            <person name="Sun H."/>
            <person name="Lapidus A."/>
            <person name="Hugenholtz P."/>
            <person name="Brune A."/>
        </authorList>
    </citation>
    <scope>NUCLEOTIDE SEQUENCE [LARGE SCALE GENOMIC DNA]</scope>
    <source>
        <strain evidence="3 4">Pei191</strain>
    </source>
</reference>
<organism evidence="3 4">
    <name type="scientific">Elusimicrobium minutum (strain Pei191)</name>
    <dbReference type="NCBI Taxonomy" id="445932"/>
    <lineage>
        <taxon>Bacteria</taxon>
        <taxon>Pseudomonadati</taxon>
        <taxon>Elusimicrobiota</taxon>
        <taxon>Elusimicrobia</taxon>
        <taxon>Elusimicrobiales</taxon>
        <taxon>Elusimicrobiaceae</taxon>
        <taxon>Elusimicrobium</taxon>
    </lineage>
</organism>
<evidence type="ECO:0000313" key="4">
    <source>
        <dbReference type="Proteomes" id="UP000001029"/>
    </source>
</evidence>
<keyword evidence="1" id="KW-0175">Coiled coil</keyword>
<proteinExistence type="predicted"/>
<gene>
    <name evidence="3" type="ordered locus">Emin_0577</name>
</gene>
<feature type="coiled-coil region" evidence="1">
    <location>
        <begin position="174"/>
        <end position="214"/>
    </location>
</feature>
<protein>
    <submittedName>
        <fullName evidence="3">Uncharacterized protein</fullName>
    </submittedName>
</protein>
<dbReference type="HOGENOM" id="CLU_1010963_0_0_0"/>
<dbReference type="Proteomes" id="UP000001029">
    <property type="component" value="Chromosome"/>
</dbReference>
<dbReference type="EMBL" id="CP001055">
    <property type="protein sequence ID" value="ACC98132.1"/>
    <property type="molecule type" value="Genomic_DNA"/>
</dbReference>
<dbReference type="STRING" id="445932.Emin_0577"/>
<feature type="region of interest" description="Disordered" evidence="2">
    <location>
        <begin position="88"/>
        <end position="109"/>
    </location>
</feature>
<evidence type="ECO:0000313" key="3">
    <source>
        <dbReference type="EMBL" id="ACC98132.1"/>
    </source>
</evidence>
<dbReference type="OrthoDB" id="10014558at2"/>
<dbReference type="RefSeq" id="WP_012414747.1">
    <property type="nucleotide sequence ID" value="NC_010644.1"/>
</dbReference>
<sequence length="275" mass="30366">MNKKIIGILAFIIVAAGAWYGYDKWSEGQKQQKRRAVAEAKQNELDAMPTSSETSLSSMNLGAFAPKIEEPAAMPSDDPAAAISQDFETQRETMDPTGAPQLPPPPGIIPDTLVAPSQIAKNASVSAAIAANNIKDEEPAKVADILLGKKSMQYTAMYNQDPTLSKYDRDIAEANRLARIRTEENARKARLEAERQARLRREAEERARQELLKDPSRAIRNKIKIQGLVGQEVFINNKIYTVGSTILGAKIVYIGEDSVRFSYKGQTFTKKVDVK</sequence>
<dbReference type="KEGG" id="emi:Emin_0577"/>
<feature type="region of interest" description="Disordered" evidence="2">
    <location>
        <begin position="38"/>
        <end position="57"/>
    </location>
</feature>
<name>B2KC05_ELUMP</name>